<name>A0ABP7R267_9PSEU</name>
<evidence type="ECO:0000313" key="3">
    <source>
        <dbReference type="Proteomes" id="UP001501747"/>
    </source>
</evidence>
<dbReference type="RefSeq" id="WP_344870993.1">
    <property type="nucleotide sequence ID" value="NZ_BAABAL010000004.1"/>
</dbReference>
<sequence>MTVEVCSPNGYGVNADLAALPDSTEDRVVPQVNPDSDFHTAY</sequence>
<reference evidence="3" key="1">
    <citation type="journal article" date="2019" name="Int. J. Syst. Evol. Microbiol.">
        <title>The Global Catalogue of Microorganisms (GCM) 10K type strain sequencing project: providing services to taxonomists for standard genome sequencing and annotation.</title>
        <authorList>
            <consortium name="The Broad Institute Genomics Platform"/>
            <consortium name="The Broad Institute Genome Sequencing Center for Infectious Disease"/>
            <person name="Wu L."/>
            <person name="Ma J."/>
        </authorList>
    </citation>
    <scope>NUCLEOTIDE SEQUENCE [LARGE SCALE GENOMIC DNA]</scope>
    <source>
        <strain evidence="3">JCM 17342</strain>
    </source>
</reference>
<keyword evidence="3" id="KW-1185">Reference proteome</keyword>
<organism evidence="2 3">
    <name type="scientific">Allokutzneria multivorans</name>
    <dbReference type="NCBI Taxonomy" id="1142134"/>
    <lineage>
        <taxon>Bacteria</taxon>
        <taxon>Bacillati</taxon>
        <taxon>Actinomycetota</taxon>
        <taxon>Actinomycetes</taxon>
        <taxon>Pseudonocardiales</taxon>
        <taxon>Pseudonocardiaceae</taxon>
        <taxon>Allokutzneria</taxon>
    </lineage>
</organism>
<feature type="region of interest" description="Disordered" evidence="1">
    <location>
        <begin position="22"/>
        <end position="42"/>
    </location>
</feature>
<gene>
    <name evidence="2" type="ORF">GCM10022247_06720</name>
</gene>
<evidence type="ECO:0000313" key="2">
    <source>
        <dbReference type="EMBL" id="GAA3990602.1"/>
    </source>
</evidence>
<protein>
    <submittedName>
        <fullName evidence="2">Uncharacterized protein</fullName>
    </submittedName>
</protein>
<evidence type="ECO:0000256" key="1">
    <source>
        <dbReference type="SAM" id="MobiDB-lite"/>
    </source>
</evidence>
<dbReference type="Proteomes" id="UP001501747">
    <property type="component" value="Unassembled WGS sequence"/>
</dbReference>
<accession>A0ABP7R267</accession>
<proteinExistence type="predicted"/>
<dbReference type="EMBL" id="BAABAL010000004">
    <property type="protein sequence ID" value="GAA3990602.1"/>
    <property type="molecule type" value="Genomic_DNA"/>
</dbReference>
<comment type="caution">
    <text evidence="2">The sequence shown here is derived from an EMBL/GenBank/DDBJ whole genome shotgun (WGS) entry which is preliminary data.</text>
</comment>